<dbReference type="SUPFAM" id="SSF143422">
    <property type="entry name" value="Transposase IS200-like"/>
    <property type="match status" value="1"/>
</dbReference>
<sequence length="328" mass="37255">MRTRRLKVGGRDAVYHCMTRTVNGELLFKDREKEVLRKMIRQVADFCGVEVLTYCIMSNHFHVLVRVPNVDSVSDVELKRRYKVLYPKPTKYQQATADEMFKLLQSGGEDADAIRRKLLARMGDVSEFMKGVKQRFSVWYNRSHQRYGTLWAERFKSVLVEGAGNPLQTMAAYIDLNPVRAGLVNDPKDYRFCGYAEAVVGEVAAKRGLIRIWSDHGAKRIDSALRVHRRLIFGQRASDVQLSEQARGTALKVLEQEDGCLPKSTILRCRVRYFTDGAILGTAEFVRGFSGTLQAERRLKRAPKAHALKGADWGDLAVIQGLRTRVFG</sequence>
<dbReference type="InterPro" id="IPR002686">
    <property type="entry name" value="Transposase_17"/>
</dbReference>
<keyword evidence="3" id="KW-1185">Reference proteome</keyword>
<evidence type="ECO:0000259" key="1">
    <source>
        <dbReference type="SMART" id="SM01321"/>
    </source>
</evidence>
<dbReference type="Gene3D" id="3.30.70.1290">
    <property type="entry name" value="Transposase IS200-like"/>
    <property type="match status" value="1"/>
</dbReference>
<dbReference type="RefSeq" id="WP_319834391.1">
    <property type="nucleotide sequence ID" value="NZ_CP138858.1"/>
</dbReference>
<dbReference type="Pfam" id="PF01797">
    <property type="entry name" value="Y1_Tnp"/>
    <property type="match status" value="1"/>
</dbReference>
<accession>A0ABZ0RX14</accession>
<gene>
    <name evidence="2" type="ORF">SH580_07475</name>
</gene>
<feature type="domain" description="Transposase IS200-like" evidence="1">
    <location>
        <begin position="10"/>
        <end position="177"/>
    </location>
</feature>
<dbReference type="PANTHER" id="PTHR34322:SF2">
    <property type="entry name" value="TRANSPOSASE IS200-LIKE DOMAIN-CONTAINING PROTEIN"/>
    <property type="match status" value="1"/>
</dbReference>
<name>A0ABZ0RX14_9BACT</name>
<protein>
    <submittedName>
        <fullName evidence="2">Transposase</fullName>
    </submittedName>
</protein>
<evidence type="ECO:0000313" key="3">
    <source>
        <dbReference type="Proteomes" id="UP001324993"/>
    </source>
</evidence>
<dbReference type="InterPro" id="IPR036515">
    <property type="entry name" value="Transposase_17_sf"/>
</dbReference>
<organism evidence="2 3">
    <name type="scientific">Coraliomargarita algicola</name>
    <dbReference type="NCBI Taxonomy" id="3092156"/>
    <lineage>
        <taxon>Bacteria</taxon>
        <taxon>Pseudomonadati</taxon>
        <taxon>Verrucomicrobiota</taxon>
        <taxon>Opitutia</taxon>
        <taxon>Puniceicoccales</taxon>
        <taxon>Coraliomargaritaceae</taxon>
        <taxon>Coraliomargarita</taxon>
    </lineage>
</organism>
<evidence type="ECO:0000313" key="2">
    <source>
        <dbReference type="EMBL" id="WPJ97549.1"/>
    </source>
</evidence>
<dbReference type="Proteomes" id="UP001324993">
    <property type="component" value="Chromosome"/>
</dbReference>
<dbReference type="PANTHER" id="PTHR34322">
    <property type="entry name" value="TRANSPOSASE, Y1_TNP DOMAIN-CONTAINING"/>
    <property type="match status" value="1"/>
</dbReference>
<dbReference type="SMART" id="SM01321">
    <property type="entry name" value="Y1_Tnp"/>
    <property type="match status" value="1"/>
</dbReference>
<reference evidence="2 3" key="1">
    <citation type="submission" date="2023-11" db="EMBL/GenBank/DDBJ databases">
        <title>Coraliomargarita sp. nov., isolated from marine algae.</title>
        <authorList>
            <person name="Lee J.K."/>
            <person name="Baek J.H."/>
            <person name="Kim J.M."/>
            <person name="Choi D.G."/>
            <person name="Jeon C.O."/>
        </authorList>
    </citation>
    <scope>NUCLEOTIDE SEQUENCE [LARGE SCALE GENOMIC DNA]</scope>
    <source>
        <strain evidence="2 3">J2-16</strain>
    </source>
</reference>
<proteinExistence type="predicted"/>
<dbReference type="EMBL" id="CP138858">
    <property type="protein sequence ID" value="WPJ97549.1"/>
    <property type="molecule type" value="Genomic_DNA"/>
</dbReference>